<feature type="compositionally biased region" description="Polar residues" evidence="1">
    <location>
        <begin position="56"/>
        <end position="73"/>
    </location>
</feature>
<dbReference type="AlphaFoldDB" id="A0A1Z5T772"/>
<feature type="region of interest" description="Disordered" evidence="1">
    <location>
        <begin position="39"/>
        <end position="73"/>
    </location>
</feature>
<dbReference type="Proteomes" id="UP000194280">
    <property type="component" value="Unassembled WGS sequence"/>
</dbReference>
<protein>
    <submittedName>
        <fullName evidence="2">Uncharacterized protein</fullName>
    </submittedName>
</protein>
<evidence type="ECO:0000313" key="2">
    <source>
        <dbReference type="EMBL" id="OTA31877.1"/>
    </source>
</evidence>
<dbReference type="VEuPathDB" id="FungiDB:BTJ68_08416"/>
<comment type="caution">
    <text evidence="2">The sequence shown here is derived from an EMBL/GenBank/DDBJ whole genome shotgun (WGS) entry which is preliminary data.</text>
</comment>
<proteinExistence type="predicted"/>
<name>A0A1Z5T772_HORWE</name>
<evidence type="ECO:0000313" key="3">
    <source>
        <dbReference type="Proteomes" id="UP000194280"/>
    </source>
</evidence>
<gene>
    <name evidence="2" type="ORF">BTJ68_08416</name>
</gene>
<dbReference type="OrthoDB" id="3183782at2759"/>
<dbReference type="InParanoid" id="A0A1Z5T772"/>
<accession>A0A1Z5T772</accession>
<organism evidence="2 3">
    <name type="scientific">Hortaea werneckii EXF-2000</name>
    <dbReference type="NCBI Taxonomy" id="1157616"/>
    <lineage>
        <taxon>Eukaryota</taxon>
        <taxon>Fungi</taxon>
        <taxon>Dikarya</taxon>
        <taxon>Ascomycota</taxon>
        <taxon>Pezizomycotina</taxon>
        <taxon>Dothideomycetes</taxon>
        <taxon>Dothideomycetidae</taxon>
        <taxon>Mycosphaerellales</taxon>
        <taxon>Teratosphaeriaceae</taxon>
        <taxon>Hortaea</taxon>
    </lineage>
</organism>
<reference evidence="2 3" key="1">
    <citation type="submission" date="2017-01" db="EMBL/GenBank/DDBJ databases">
        <title>The recent genome duplication of the halophilic yeast Hortaea werneckii: insights from long-read sequencing.</title>
        <authorList>
            <person name="Sinha S."/>
            <person name="Flibotte S."/>
            <person name="Neira M."/>
            <person name="Lenassi M."/>
            <person name="Gostincar C."/>
            <person name="Stajich J.E."/>
            <person name="Nislow C.E."/>
        </authorList>
    </citation>
    <scope>NUCLEOTIDE SEQUENCE [LARGE SCALE GENOMIC DNA]</scope>
    <source>
        <strain evidence="2 3">EXF-2000</strain>
    </source>
</reference>
<dbReference type="EMBL" id="MUNK01000105">
    <property type="protein sequence ID" value="OTA31877.1"/>
    <property type="molecule type" value="Genomic_DNA"/>
</dbReference>
<keyword evidence="3" id="KW-1185">Reference proteome</keyword>
<sequence>MSACTPVSDMDMDTQSTMLFQTTFAPPGRHIHKFRRLHAQSCPKQPKSSSKRRQAHQSPSSGGTTKTTMPNSSSPWCKANGVTYYAQIHSPLKWTTSNPNPSINLADWDAAAEMVFPPQFRLEEMAEREYYENVIVPDERTFLLDEARRHLVVVAAGSVEGSRVEVIKDGDLVLGKGKGGGDGGELSVRVERG</sequence>
<evidence type="ECO:0000256" key="1">
    <source>
        <dbReference type="SAM" id="MobiDB-lite"/>
    </source>
</evidence>